<proteinExistence type="predicted"/>
<dbReference type="VEuPathDB" id="VectorBase:ACHR014340"/>
<keyword evidence="3" id="KW-1185">Reference proteome</keyword>
<accession>A0A182KIS8</accession>
<evidence type="ECO:0000313" key="2">
    <source>
        <dbReference type="EnsemblMetazoa" id="ACHR014340-PF"/>
    </source>
</evidence>
<sequence>RSKCSFCAKLIEQTEAHILILGFGFFLLLLSLCRWGSGGCGRSRRGRDSGELARILDEFLDRFGFLELNLGDGGNGQQVAETVGNAVRHRSQRRVADLERNGSQVGDSGLELGAQILRLDVENFRREDRARIIHLLDLQTVRERRDVQHVEQRGLGSADLVARTETSVLGRNDDLERSDRTGTGRGTHLALGQLVADLGQIALGEHEAHVALD</sequence>
<name>A0A182KIS8_9DIPT</name>
<feature type="transmembrane region" description="Helical" evidence="1">
    <location>
        <begin position="18"/>
        <end position="37"/>
    </location>
</feature>
<keyword evidence="1" id="KW-0812">Transmembrane</keyword>
<dbReference type="AlphaFoldDB" id="A0A182KIS8"/>
<organism evidence="2 3">
    <name type="scientific">Anopheles christyi</name>
    <dbReference type="NCBI Taxonomy" id="43041"/>
    <lineage>
        <taxon>Eukaryota</taxon>
        <taxon>Metazoa</taxon>
        <taxon>Ecdysozoa</taxon>
        <taxon>Arthropoda</taxon>
        <taxon>Hexapoda</taxon>
        <taxon>Insecta</taxon>
        <taxon>Pterygota</taxon>
        <taxon>Neoptera</taxon>
        <taxon>Endopterygota</taxon>
        <taxon>Diptera</taxon>
        <taxon>Nematocera</taxon>
        <taxon>Culicoidea</taxon>
        <taxon>Culicidae</taxon>
        <taxon>Anophelinae</taxon>
        <taxon>Anopheles</taxon>
    </lineage>
</organism>
<dbReference type="EnsemblMetazoa" id="ACHR014340-RF">
    <property type="protein sequence ID" value="ACHR014340-PF"/>
    <property type="gene ID" value="ACHR014340"/>
</dbReference>
<keyword evidence="1" id="KW-0472">Membrane</keyword>
<evidence type="ECO:0000313" key="3">
    <source>
        <dbReference type="Proteomes" id="UP000075881"/>
    </source>
</evidence>
<keyword evidence="1" id="KW-1133">Transmembrane helix</keyword>
<dbReference type="Proteomes" id="UP000075881">
    <property type="component" value="Unassembled WGS sequence"/>
</dbReference>
<reference evidence="3" key="1">
    <citation type="submission" date="2013-03" db="EMBL/GenBank/DDBJ databases">
        <title>The Genome Sequence of Anopheles christyi ACHKN1017.</title>
        <authorList>
            <consortium name="The Broad Institute Genomics Platform"/>
            <person name="Neafsey D.E."/>
            <person name="Besansky N."/>
            <person name="Walker B."/>
            <person name="Young S.K."/>
            <person name="Zeng Q."/>
            <person name="Gargeya S."/>
            <person name="Fitzgerald M."/>
            <person name="Haas B."/>
            <person name="Abouelleil A."/>
            <person name="Allen A.W."/>
            <person name="Alvarado L."/>
            <person name="Arachchi H.M."/>
            <person name="Berlin A.M."/>
            <person name="Chapman S.B."/>
            <person name="Gainer-Dewar J."/>
            <person name="Goldberg J."/>
            <person name="Griggs A."/>
            <person name="Gujja S."/>
            <person name="Hansen M."/>
            <person name="Howarth C."/>
            <person name="Imamovic A."/>
            <person name="Ireland A."/>
            <person name="Larimer J."/>
            <person name="McCowan C."/>
            <person name="Murphy C."/>
            <person name="Pearson M."/>
            <person name="Poon T.W."/>
            <person name="Priest M."/>
            <person name="Roberts A."/>
            <person name="Saif S."/>
            <person name="Shea T."/>
            <person name="Sisk P."/>
            <person name="Sykes S."/>
            <person name="Wortman J."/>
            <person name="Nusbaum C."/>
            <person name="Birren B."/>
        </authorList>
    </citation>
    <scope>NUCLEOTIDE SEQUENCE [LARGE SCALE GENOMIC DNA]</scope>
    <source>
        <strain evidence="3">ACHKN1017</strain>
    </source>
</reference>
<reference evidence="2" key="2">
    <citation type="submission" date="2020-05" db="UniProtKB">
        <authorList>
            <consortium name="EnsemblMetazoa"/>
        </authorList>
    </citation>
    <scope>IDENTIFICATION</scope>
    <source>
        <strain evidence="2">ACHKN1017</strain>
    </source>
</reference>
<protein>
    <submittedName>
        <fullName evidence="2">Uncharacterized protein</fullName>
    </submittedName>
</protein>
<evidence type="ECO:0000256" key="1">
    <source>
        <dbReference type="SAM" id="Phobius"/>
    </source>
</evidence>